<evidence type="ECO:0000313" key="2">
    <source>
        <dbReference type="EMBL" id="KAK5868396.1"/>
    </source>
</evidence>
<dbReference type="Proteomes" id="UP001346869">
    <property type="component" value="Unassembled WGS sequence"/>
</dbReference>
<accession>A0AAN7XR03</accession>
<comment type="caution">
    <text evidence="2">The sequence shown here is derived from an EMBL/GenBank/DDBJ whole genome shotgun (WGS) entry which is preliminary data.</text>
</comment>
<sequence length="117" mass="11992">MHTALFPLPHPTVPSPAVPDVGPTVPSAAPAEASTLQPSCAPSPWRRMTFFPTGSHIVPASPHARGPGTLQQAGGTSKAGRPTAAACRSSSQLQFVIIIKGLTSEASLPLFTPPSHP</sequence>
<reference evidence="2 3" key="2">
    <citation type="journal article" date="2023" name="Mol. Biol. Evol.">
        <title>Genomics of Secondarily Temperate Adaptation in the Only Non-Antarctic Icefish.</title>
        <authorList>
            <person name="Rivera-Colon A.G."/>
            <person name="Rayamajhi N."/>
            <person name="Minhas B.F."/>
            <person name="Madrigal G."/>
            <person name="Bilyk K.T."/>
            <person name="Yoon V."/>
            <person name="Hune M."/>
            <person name="Gregory S."/>
            <person name="Cheng C.H.C."/>
            <person name="Catchen J.M."/>
        </authorList>
    </citation>
    <scope>NUCLEOTIDE SEQUENCE [LARGE SCALE GENOMIC DNA]</scope>
    <source>
        <strain evidence="2">JMC-PN-2008</strain>
    </source>
</reference>
<name>A0AAN7XR03_ELEMC</name>
<proteinExistence type="predicted"/>
<reference evidence="2 3" key="1">
    <citation type="journal article" date="2023" name="Genes (Basel)">
        <title>Chromosome-Level Genome Assembly and Circadian Gene Repertoire of the Patagonia Blennie Eleginops maclovinus-The Closest Ancestral Proxy of Antarctic Cryonotothenioids.</title>
        <authorList>
            <person name="Cheng C.C."/>
            <person name="Rivera-Colon A.G."/>
            <person name="Minhas B.F."/>
            <person name="Wilson L."/>
            <person name="Rayamajhi N."/>
            <person name="Vargas-Chacoff L."/>
            <person name="Catchen J.M."/>
        </authorList>
    </citation>
    <scope>NUCLEOTIDE SEQUENCE [LARGE SCALE GENOMIC DNA]</scope>
    <source>
        <strain evidence="2">JMC-PN-2008</strain>
    </source>
</reference>
<dbReference type="AlphaFoldDB" id="A0AAN7XR03"/>
<dbReference type="EMBL" id="JAUZQC010000007">
    <property type="protein sequence ID" value="KAK5868396.1"/>
    <property type="molecule type" value="Genomic_DNA"/>
</dbReference>
<feature type="region of interest" description="Disordered" evidence="1">
    <location>
        <begin position="1"/>
        <end position="85"/>
    </location>
</feature>
<evidence type="ECO:0000256" key="1">
    <source>
        <dbReference type="SAM" id="MobiDB-lite"/>
    </source>
</evidence>
<feature type="compositionally biased region" description="Pro residues" evidence="1">
    <location>
        <begin position="8"/>
        <end position="17"/>
    </location>
</feature>
<gene>
    <name evidence="2" type="ORF">PBY51_009419</name>
</gene>
<keyword evidence="3" id="KW-1185">Reference proteome</keyword>
<protein>
    <submittedName>
        <fullName evidence="2">Uncharacterized protein</fullName>
    </submittedName>
</protein>
<evidence type="ECO:0000313" key="3">
    <source>
        <dbReference type="Proteomes" id="UP001346869"/>
    </source>
</evidence>
<organism evidence="2 3">
    <name type="scientific">Eleginops maclovinus</name>
    <name type="common">Patagonian blennie</name>
    <name type="synonym">Eleginus maclovinus</name>
    <dbReference type="NCBI Taxonomy" id="56733"/>
    <lineage>
        <taxon>Eukaryota</taxon>
        <taxon>Metazoa</taxon>
        <taxon>Chordata</taxon>
        <taxon>Craniata</taxon>
        <taxon>Vertebrata</taxon>
        <taxon>Euteleostomi</taxon>
        <taxon>Actinopterygii</taxon>
        <taxon>Neopterygii</taxon>
        <taxon>Teleostei</taxon>
        <taxon>Neoteleostei</taxon>
        <taxon>Acanthomorphata</taxon>
        <taxon>Eupercaria</taxon>
        <taxon>Perciformes</taxon>
        <taxon>Notothenioidei</taxon>
        <taxon>Eleginopidae</taxon>
        <taxon>Eleginops</taxon>
    </lineage>
</organism>